<keyword evidence="6" id="KW-0175">Coiled coil</keyword>
<dbReference type="InterPro" id="IPR025827">
    <property type="entry name" value="Zn_ribbon_recom_dom"/>
</dbReference>
<evidence type="ECO:0000256" key="6">
    <source>
        <dbReference type="SAM" id="Coils"/>
    </source>
</evidence>
<dbReference type="Gene3D" id="3.40.50.1390">
    <property type="entry name" value="Resolvase, N-terminal catalytic domain"/>
    <property type="match status" value="1"/>
</dbReference>
<feature type="active site" description="O-(5'-phospho-DNA)-serine intermediate" evidence="4 5">
    <location>
        <position position="14"/>
    </location>
</feature>
<dbReference type="InterPro" id="IPR006118">
    <property type="entry name" value="Recombinase_CS"/>
</dbReference>
<sequence>MDKIKRVALYIRVSTEEQVLHGDSIRTQTEALEQYSKDNNFIIVDKYIDEGYSATNLKRPNLKRMIEDVKNNKIDLVMITKIDRLSRGVKNYYKIMETLEKHKCDWKTILEDYDSSTAAGRLHINIMLSVAENEAAQTSERIKFVFQDKLKRGEVITGSVPFGYKIKDKHLVIKEDEASIVREAFDAYQDFSSLAKTIQHINTKFSTKYMFKWMPKMLKNKIYIGIYEKGDLVVENYCEPIISREQFNFVQTLLKKNIRFSENKFKMNYLFSGMIVCGSCGRKMGGVHSRGGANRHYLYYRCPLSFATKLCDNKPYLNEKKVEAFLLENVKKELQKTILEHESNNKKRQKKNNNKNLRNKLEKQIEKLQDLYFDDLINKDTYKFKYKKLNDDLSELNKAENEAESVEKDLKSMKIFLDTNFEDNYYDMNYSEKRTLWTSAIDRIEVQKNGELVIKFL</sequence>
<dbReference type="PROSITE" id="PS51736">
    <property type="entry name" value="RECOMBINASES_3"/>
    <property type="match status" value="1"/>
</dbReference>
<dbReference type="Gene3D" id="3.90.1750.20">
    <property type="entry name" value="Putative Large Serine Recombinase, Chain B, Domain 2"/>
    <property type="match status" value="1"/>
</dbReference>
<dbReference type="GO" id="GO:0003677">
    <property type="term" value="F:DNA binding"/>
    <property type="evidence" value="ECO:0007669"/>
    <property type="project" value="UniProtKB-KW"/>
</dbReference>
<dbReference type="PANTHER" id="PTHR30461">
    <property type="entry name" value="DNA-INVERTASE FROM LAMBDOID PROPHAGE"/>
    <property type="match status" value="1"/>
</dbReference>
<name>A0A069AC83_CLODI</name>
<dbReference type="EMBL" id="LK932515">
    <property type="protein sequence ID" value="CDS87295.1"/>
    <property type="molecule type" value="Genomic_DNA"/>
</dbReference>
<gene>
    <name evidence="10" type="ORF">BN1096_610111</name>
    <name evidence="9" type="ORF">BN1097_610060</name>
</gene>
<dbReference type="EMBL" id="LK932400">
    <property type="protein sequence ID" value="CDS86953.1"/>
    <property type="molecule type" value="Genomic_DNA"/>
</dbReference>
<evidence type="ECO:0000256" key="1">
    <source>
        <dbReference type="ARBA" id="ARBA00022908"/>
    </source>
</evidence>
<dbReference type="InterPro" id="IPR011109">
    <property type="entry name" value="DNA_bind_recombinase_dom"/>
</dbReference>
<dbReference type="AlphaFoldDB" id="A0A069AC83"/>
<reference evidence="9" key="1">
    <citation type="submission" date="2014-07" db="EMBL/GenBank/DDBJ databases">
        <authorList>
            <person name="Monot Marc"/>
        </authorList>
    </citation>
    <scope>NUCLEOTIDE SEQUENCE</scope>
    <source>
        <strain evidence="9">7032994</strain>
    </source>
</reference>
<dbReference type="InterPro" id="IPR050639">
    <property type="entry name" value="SSR_resolvase"/>
</dbReference>
<evidence type="ECO:0000313" key="10">
    <source>
        <dbReference type="EMBL" id="CDS87295.1"/>
    </source>
</evidence>
<dbReference type="Pfam" id="PF13408">
    <property type="entry name" value="Zn_ribbon_recom"/>
    <property type="match status" value="1"/>
</dbReference>
<dbReference type="PROSITE" id="PS00397">
    <property type="entry name" value="RECOMBINASES_1"/>
    <property type="match status" value="1"/>
</dbReference>
<feature type="domain" description="Recombinase" evidence="8">
    <location>
        <begin position="161"/>
        <end position="260"/>
    </location>
</feature>
<dbReference type="RefSeq" id="WP_021366639.1">
    <property type="nucleotide sequence ID" value="NZ_BBYB01000069.1"/>
</dbReference>
<evidence type="ECO:0000259" key="7">
    <source>
        <dbReference type="PROSITE" id="PS51736"/>
    </source>
</evidence>
<keyword evidence="1" id="KW-0229">DNA integration</keyword>
<evidence type="ECO:0000313" key="9">
    <source>
        <dbReference type="EMBL" id="CDS86953.1"/>
    </source>
</evidence>
<accession>A0A069AC83</accession>
<dbReference type="GO" id="GO:0015074">
    <property type="term" value="P:DNA integration"/>
    <property type="evidence" value="ECO:0007669"/>
    <property type="project" value="UniProtKB-KW"/>
</dbReference>
<protein>
    <submittedName>
        <fullName evidence="10">Phage site-specific recombinase</fullName>
    </submittedName>
    <submittedName>
        <fullName evidence="9">Putative phage site-specific integrase</fullName>
    </submittedName>
</protein>
<evidence type="ECO:0000256" key="4">
    <source>
        <dbReference type="PIRSR" id="PIRSR606118-50"/>
    </source>
</evidence>
<dbReference type="SMART" id="SM00857">
    <property type="entry name" value="Resolvase"/>
    <property type="match status" value="1"/>
</dbReference>
<keyword evidence="3" id="KW-0233">DNA recombination</keyword>
<dbReference type="InterPro" id="IPR038109">
    <property type="entry name" value="DNA_bind_recomb_sf"/>
</dbReference>
<dbReference type="InterPro" id="IPR006119">
    <property type="entry name" value="Resolv_N"/>
</dbReference>
<dbReference type="PANTHER" id="PTHR30461:SF23">
    <property type="entry name" value="DNA RECOMBINASE-RELATED"/>
    <property type="match status" value="1"/>
</dbReference>
<dbReference type="SUPFAM" id="SSF53041">
    <property type="entry name" value="Resolvase-like"/>
    <property type="match status" value="1"/>
</dbReference>
<proteinExistence type="predicted"/>
<evidence type="ECO:0000256" key="3">
    <source>
        <dbReference type="ARBA" id="ARBA00023172"/>
    </source>
</evidence>
<evidence type="ECO:0000259" key="8">
    <source>
        <dbReference type="PROSITE" id="PS51737"/>
    </source>
</evidence>
<keyword evidence="2" id="KW-0238">DNA-binding</keyword>
<dbReference type="Pfam" id="PF07508">
    <property type="entry name" value="Recombinase"/>
    <property type="match status" value="1"/>
</dbReference>
<dbReference type="CDD" id="cd00338">
    <property type="entry name" value="Ser_Recombinase"/>
    <property type="match status" value="1"/>
</dbReference>
<feature type="domain" description="Resolvase/invertase-type recombinase catalytic" evidence="7">
    <location>
        <begin position="6"/>
        <end position="153"/>
    </location>
</feature>
<dbReference type="Pfam" id="PF00239">
    <property type="entry name" value="Resolvase"/>
    <property type="match status" value="1"/>
</dbReference>
<evidence type="ECO:0000256" key="5">
    <source>
        <dbReference type="PROSITE-ProRule" id="PRU10137"/>
    </source>
</evidence>
<feature type="coiled-coil region" evidence="6">
    <location>
        <begin position="327"/>
        <end position="416"/>
    </location>
</feature>
<dbReference type="GO" id="GO:0000150">
    <property type="term" value="F:DNA strand exchange activity"/>
    <property type="evidence" value="ECO:0007669"/>
    <property type="project" value="InterPro"/>
</dbReference>
<dbReference type="PROSITE" id="PS51737">
    <property type="entry name" value="RECOMBINASE_DNA_BIND"/>
    <property type="match status" value="1"/>
</dbReference>
<dbReference type="InterPro" id="IPR036162">
    <property type="entry name" value="Resolvase-like_N_sf"/>
</dbReference>
<organism evidence="9">
    <name type="scientific">Clostridioides difficile</name>
    <name type="common">Peptoclostridium difficile</name>
    <dbReference type="NCBI Taxonomy" id="1496"/>
    <lineage>
        <taxon>Bacteria</taxon>
        <taxon>Bacillati</taxon>
        <taxon>Bacillota</taxon>
        <taxon>Clostridia</taxon>
        <taxon>Peptostreptococcales</taxon>
        <taxon>Peptostreptococcaceae</taxon>
        <taxon>Clostridioides</taxon>
    </lineage>
</organism>
<evidence type="ECO:0000256" key="2">
    <source>
        <dbReference type="ARBA" id="ARBA00023125"/>
    </source>
</evidence>